<protein>
    <submittedName>
        <fullName evidence="3">DUF3987 domain-containing protein</fullName>
    </submittedName>
</protein>
<dbReference type="CDD" id="cd04859">
    <property type="entry name" value="Prim_Pol"/>
    <property type="match status" value="1"/>
</dbReference>
<dbReference type="InterPro" id="IPR015330">
    <property type="entry name" value="DNA_primase/pol_bifunc_N"/>
</dbReference>
<evidence type="ECO:0000256" key="1">
    <source>
        <dbReference type="SAM" id="MobiDB-lite"/>
    </source>
</evidence>
<dbReference type="Pfam" id="PF09250">
    <property type="entry name" value="Prim-Pol"/>
    <property type="match status" value="1"/>
</dbReference>
<evidence type="ECO:0000313" key="3">
    <source>
        <dbReference type="EMBL" id="MFC3637405.1"/>
    </source>
</evidence>
<keyword evidence="4" id="KW-1185">Reference proteome</keyword>
<feature type="region of interest" description="Disordered" evidence="1">
    <location>
        <begin position="191"/>
        <end position="211"/>
    </location>
</feature>
<name>A0ABV7UFB7_9HYPH</name>
<dbReference type="SUPFAM" id="SSF56747">
    <property type="entry name" value="Prim-pol domain"/>
    <property type="match status" value="1"/>
</dbReference>
<dbReference type="SMART" id="SM00943">
    <property type="entry name" value="Prim-Pol"/>
    <property type="match status" value="1"/>
</dbReference>
<proteinExistence type="predicted"/>
<feature type="domain" description="DNA primase/polymerase bifunctional N-terminal" evidence="2">
    <location>
        <begin position="14"/>
        <end position="168"/>
    </location>
</feature>
<evidence type="ECO:0000313" key="4">
    <source>
        <dbReference type="Proteomes" id="UP001595704"/>
    </source>
</evidence>
<sequence>MSVVNSETGNARTALSLSRAGLYIFPCKPDKKPLVKWSEVSTNSSEQVRDWWQLWPDALVGINCGRSGITVLDGDRHGDGPDGVAALQALCGGDFARLGCPMSLTPNNGLHLYFRARDAAPLSNSRGDLPDGVDVRGNGGYVIAPGSVLPDGRGWQHQDGAPTLIECLQAACLPMVPDNIMELVAARRSARTSPALKHGTEGAAESASRELQEAVEELSAALKGNRNDTLNAKALRMGRLVAHGHLHEETVCEVFMQACQRNGLIQDDGVAAFNATFDSGMRAGMHKAGFDARVASEIETGIPAEEGPQPFVRPTGRSAAFPLDALGDVLGPAVGAIMDIVQCPPALAAQSVLAAASFTVQAHADVAFPVTQQVKPCSLFLITVGESGERKSAVDYYALRAIREREKELLDDYADLLKEYSKSKNVWEIQRKRLMTAKSDQEKLSQKLDQLGEEPERPLSPMLTCGEPTFEGLSKLLAEGQPSMGLFSDEGGAFIGGHSMSAENRLRTAAGLSNVWDGAPLKRVRVLDGSSTVPGKRVSLHLLAQPEAANILLGDPILRDQGLLSRLLVSAPTSTAGTRLQKDPSPDSFKVLEIFDGRLFRILRQPFPLALKTRNVLQPRVIQLDEDAQAAWKQYADSVELRLGEGKPFEAIKGFGSKLSEHALRVSGVLTLIENIHAEKISLHNFERATRLADYYATEALRLLGVGQVDPALQGAERLRQWLMSHAYEHVSVRMLIQRGPNSLRDSKNMSAAIDILVKHGWLRPVSGKVEIDGRMTSRAWTVIREAER</sequence>
<feature type="region of interest" description="Disordered" evidence="1">
    <location>
        <begin position="440"/>
        <end position="462"/>
    </location>
</feature>
<comment type="caution">
    <text evidence="3">The sequence shown here is derived from an EMBL/GenBank/DDBJ whole genome shotgun (WGS) entry which is preliminary data.</text>
</comment>
<dbReference type="EMBL" id="JBHRYC010000037">
    <property type="protein sequence ID" value="MFC3637405.1"/>
    <property type="molecule type" value="Genomic_DNA"/>
</dbReference>
<gene>
    <name evidence="3" type="ORF">ACFONL_08405</name>
</gene>
<evidence type="ECO:0000259" key="2">
    <source>
        <dbReference type="SMART" id="SM00943"/>
    </source>
</evidence>
<reference evidence="4" key="1">
    <citation type="journal article" date="2019" name="Int. J. Syst. Evol. Microbiol.">
        <title>The Global Catalogue of Microorganisms (GCM) 10K type strain sequencing project: providing services to taxonomists for standard genome sequencing and annotation.</title>
        <authorList>
            <consortium name="The Broad Institute Genomics Platform"/>
            <consortium name="The Broad Institute Genome Sequencing Center for Infectious Disease"/>
            <person name="Wu L."/>
            <person name="Ma J."/>
        </authorList>
    </citation>
    <scope>NUCLEOTIDE SEQUENCE [LARGE SCALE GENOMIC DNA]</scope>
    <source>
        <strain evidence="4">KCTC 42282</strain>
    </source>
</reference>
<dbReference type="RefSeq" id="WP_191320508.1">
    <property type="nucleotide sequence ID" value="NZ_BNCG01000018.1"/>
</dbReference>
<dbReference type="InterPro" id="IPR025048">
    <property type="entry name" value="DUF3987"/>
</dbReference>
<dbReference type="Proteomes" id="UP001595704">
    <property type="component" value="Unassembled WGS sequence"/>
</dbReference>
<organism evidence="3 4">
    <name type="scientific">Camelimonas fluminis</name>
    <dbReference type="NCBI Taxonomy" id="1576911"/>
    <lineage>
        <taxon>Bacteria</taxon>
        <taxon>Pseudomonadati</taxon>
        <taxon>Pseudomonadota</taxon>
        <taxon>Alphaproteobacteria</taxon>
        <taxon>Hyphomicrobiales</taxon>
        <taxon>Chelatococcaceae</taxon>
        <taxon>Camelimonas</taxon>
    </lineage>
</organism>
<accession>A0ABV7UFB7</accession>
<dbReference type="Pfam" id="PF13148">
    <property type="entry name" value="DUF3987"/>
    <property type="match status" value="1"/>
</dbReference>